<sequence>MRHLVPSVRWIRLLTGLATLQVCACSAEEELGPRTYPSSVYDGFQEVAPGAVDAPFSVTSDTYLRAGADYQLGHVVVSRDATLLVGAGARISGRPSFTCQSGTIRFLGTEEHPIVVNSSQGTGIGVEDGSILLEHTDIRIPLRLRVEGGSLSLAHCVIDSVTSANVREGELVVEFCDDVRVGTIEAWTAAIQVDESSVMVTTVDCSRTTWSSSGTEITLRDSPDQEAEFDINLLARFDLLQTTLRSESKDRLEIRIGDAGSASIVDSRVLNCGLFLNLNEVRVDGLELRNAGLSVYRCPGAILNDVRADSSGFSFGDAEVALRGARLTDSDLLINHGLLVCHNSAFVATAEEETELTIGAVPGGDAILLENCVVLGPVTLARRDAGASVVLRNSILWVGSGSDFRYPPELRFEFCDADSFLLALGEPIECVSEAPEIDPASLELAPTSPCRDRGDWRPRFNDRDGSRNDLGVFGGPGAW</sequence>
<dbReference type="AlphaFoldDB" id="A0A956SEC7"/>
<protein>
    <recommendedName>
        <fullName evidence="3">Right-handed parallel beta-helix repeat-containing protein</fullName>
    </recommendedName>
</protein>
<gene>
    <name evidence="1" type="ORF">KDA27_17310</name>
</gene>
<organism evidence="1 2">
    <name type="scientific">Eiseniibacteriota bacterium</name>
    <dbReference type="NCBI Taxonomy" id="2212470"/>
    <lineage>
        <taxon>Bacteria</taxon>
        <taxon>Candidatus Eiseniibacteriota</taxon>
    </lineage>
</organism>
<evidence type="ECO:0000313" key="2">
    <source>
        <dbReference type="Proteomes" id="UP000739538"/>
    </source>
</evidence>
<reference evidence="1" key="1">
    <citation type="submission" date="2020-04" db="EMBL/GenBank/DDBJ databases">
        <authorList>
            <person name="Zhang T."/>
        </authorList>
    </citation>
    <scope>NUCLEOTIDE SEQUENCE</scope>
    <source>
        <strain evidence="1">HKST-UBA02</strain>
    </source>
</reference>
<comment type="caution">
    <text evidence="1">The sequence shown here is derived from an EMBL/GenBank/DDBJ whole genome shotgun (WGS) entry which is preliminary data.</text>
</comment>
<reference evidence="1" key="2">
    <citation type="journal article" date="2021" name="Microbiome">
        <title>Successional dynamics and alternative stable states in a saline activated sludge microbial community over 9 years.</title>
        <authorList>
            <person name="Wang Y."/>
            <person name="Ye J."/>
            <person name="Ju F."/>
            <person name="Liu L."/>
            <person name="Boyd J.A."/>
            <person name="Deng Y."/>
            <person name="Parks D.H."/>
            <person name="Jiang X."/>
            <person name="Yin X."/>
            <person name="Woodcroft B.J."/>
            <person name="Tyson G.W."/>
            <person name="Hugenholtz P."/>
            <person name="Polz M.F."/>
            <person name="Zhang T."/>
        </authorList>
    </citation>
    <scope>NUCLEOTIDE SEQUENCE</scope>
    <source>
        <strain evidence="1">HKST-UBA02</strain>
    </source>
</reference>
<name>A0A956SEC7_UNCEI</name>
<evidence type="ECO:0008006" key="3">
    <source>
        <dbReference type="Google" id="ProtNLM"/>
    </source>
</evidence>
<dbReference type="Proteomes" id="UP000739538">
    <property type="component" value="Unassembled WGS sequence"/>
</dbReference>
<accession>A0A956SEC7</accession>
<evidence type="ECO:0000313" key="1">
    <source>
        <dbReference type="EMBL" id="MCA9757567.1"/>
    </source>
</evidence>
<dbReference type="EMBL" id="JAGQHS010000106">
    <property type="protein sequence ID" value="MCA9757567.1"/>
    <property type="molecule type" value="Genomic_DNA"/>
</dbReference>
<proteinExistence type="predicted"/>